<name>A0ABU9T8L0_9HYPH</name>
<accession>A0ABU9T8L0</accession>
<sequence>MNNRLQFIAELTFAGFLVGLLIGPSTLDQFFGLDYDNSVSFNLIVGSLIGAGLGFLGSLLPQSEVE</sequence>
<keyword evidence="1" id="KW-0472">Membrane</keyword>
<gene>
    <name evidence="2" type="ORF">WNY59_12795</name>
</gene>
<dbReference type="Proteomes" id="UP001477870">
    <property type="component" value="Unassembled WGS sequence"/>
</dbReference>
<evidence type="ECO:0008006" key="4">
    <source>
        <dbReference type="Google" id="ProtNLM"/>
    </source>
</evidence>
<keyword evidence="3" id="KW-1185">Reference proteome</keyword>
<evidence type="ECO:0000313" key="2">
    <source>
        <dbReference type="EMBL" id="MEM5502465.1"/>
    </source>
</evidence>
<dbReference type="RefSeq" id="WP_018689935.1">
    <property type="nucleotide sequence ID" value="NZ_JBBMQO010000007.1"/>
</dbReference>
<proteinExistence type="predicted"/>
<reference evidence="2 3" key="1">
    <citation type="submission" date="2024-03" db="EMBL/GenBank/DDBJ databases">
        <title>Community enrichment and isolation of bacterial strains for fucoidan degradation.</title>
        <authorList>
            <person name="Sichert A."/>
        </authorList>
    </citation>
    <scope>NUCLEOTIDE SEQUENCE [LARGE SCALE GENOMIC DNA]</scope>
    <source>
        <strain evidence="2 3">AS62</strain>
    </source>
</reference>
<organism evidence="2 3">
    <name type="scientific">Ahrensia kielensis</name>
    <dbReference type="NCBI Taxonomy" id="76980"/>
    <lineage>
        <taxon>Bacteria</taxon>
        <taxon>Pseudomonadati</taxon>
        <taxon>Pseudomonadota</taxon>
        <taxon>Alphaproteobacteria</taxon>
        <taxon>Hyphomicrobiales</taxon>
        <taxon>Ahrensiaceae</taxon>
        <taxon>Ahrensia</taxon>
    </lineage>
</organism>
<dbReference type="EMBL" id="JBBMQO010000007">
    <property type="protein sequence ID" value="MEM5502465.1"/>
    <property type="molecule type" value="Genomic_DNA"/>
</dbReference>
<keyword evidence="1" id="KW-0812">Transmembrane</keyword>
<feature type="transmembrane region" description="Helical" evidence="1">
    <location>
        <begin position="39"/>
        <end position="60"/>
    </location>
</feature>
<feature type="transmembrane region" description="Helical" evidence="1">
    <location>
        <begin position="7"/>
        <end position="27"/>
    </location>
</feature>
<evidence type="ECO:0000313" key="3">
    <source>
        <dbReference type="Proteomes" id="UP001477870"/>
    </source>
</evidence>
<comment type="caution">
    <text evidence="2">The sequence shown here is derived from an EMBL/GenBank/DDBJ whole genome shotgun (WGS) entry which is preliminary data.</text>
</comment>
<protein>
    <recommendedName>
        <fullName evidence="4">PIN domain nuclease</fullName>
    </recommendedName>
</protein>
<evidence type="ECO:0000256" key="1">
    <source>
        <dbReference type="SAM" id="Phobius"/>
    </source>
</evidence>
<keyword evidence="1" id="KW-1133">Transmembrane helix</keyword>